<dbReference type="PANTHER" id="PTHR47691">
    <property type="entry name" value="REGULATOR-RELATED"/>
    <property type="match status" value="1"/>
</dbReference>
<dbReference type="Proteomes" id="UP000238176">
    <property type="component" value="Unassembled WGS sequence"/>
</dbReference>
<dbReference type="SUPFAM" id="SSF52540">
    <property type="entry name" value="P-loop containing nucleoside triphosphate hydrolases"/>
    <property type="match status" value="1"/>
</dbReference>
<keyword evidence="3" id="KW-1185">Reference proteome</keyword>
<feature type="domain" description="AAA+ ATPase" evidence="1">
    <location>
        <begin position="62"/>
        <end position="205"/>
    </location>
</feature>
<dbReference type="InterPro" id="IPR027417">
    <property type="entry name" value="P-loop_NTPase"/>
</dbReference>
<accession>A0A2T0USS1</accession>
<sequence>MADESYFRNTFHSEITNLIQAHVIQMRAPEPPKPMEVPSPPRHWVDREKHLEEIRRHLTGDDTSPLVVHGPAGSGKSALAARIATQMTEFYPDGQIYIDLDADDMLSATRSALLRLGIAKDQLSDSFGGLLAHFRSVTRDKTVLVVVDGADNAAEGLHFRPGSVLSGLLVFALNAAPDPSVRHMALDDLGIEDAARLLLKLSADGGSASPELPWSDLLREYGTRPSAIRRLAGLIRARKLTERGDYGEILTDLLEFPTRDLLESTYRTLSESAAWLYRLLSVLPSAEFENSILKIFDSQGTSSASAFQELVNAQLVTTSRPGWYLVEPSISRDAARRAQGTMLPVELVSAMRSSLRWYLKRAQLADRAVMGDRLRRAPVPEDVECPGFDDAAEALTWLQSNHTSLAAAVGMAAFHGWHDEAWGLAEAMWALYNNVAYPDEARRCYQTAVESTKKPVDRARMLLFLGRVQLDLAEYASAEDSLHSARNIALAVGDRELEGSAVELLGRAKHWQGHYDEAIALYEQALFNALEGGRSRAEGIQLMYLGRAHRDAGRPERAVEYLAQALDVFVRIEDGRHVLLVETDLAVLKAGLGVPGAEDEADEAIMWLRRAGLARHEAEAQERLAEGFHGEDRRRRLEAALEVYERISTAEARRVRRLLG</sequence>
<dbReference type="EMBL" id="PVTJ01000002">
    <property type="protein sequence ID" value="PRY60981.1"/>
    <property type="molecule type" value="Genomic_DNA"/>
</dbReference>
<dbReference type="Gene3D" id="3.40.50.300">
    <property type="entry name" value="P-loop containing nucleotide triphosphate hydrolases"/>
    <property type="match status" value="1"/>
</dbReference>
<evidence type="ECO:0000259" key="1">
    <source>
        <dbReference type="SMART" id="SM00382"/>
    </source>
</evidence>
<evidence type="ECO:0000313" key="2">
    <source>
        <dbReference type="EMBL" id="PRY60981.1"/>
    </source>
</evidence>
<protein>
    <submittedName>
        <fullName evidence="2">Tetratricopeptide repeat protein</fullName>
    </submittedName>
</protein>
<dbReference type="AlphaFoldDB" id="A0A2T0USS1"/>
<dbReference type="RefSeq" id="WP_106363141.1">
    <property type="nucleotide sequence ID" value="NZ_PVTJ01000002.1"/>
</dbReference>
<dbReference type="PANTHER" id="PTHR47691:SF3">
    <property type="entry name" value="HTH-TYPE TRANSCRIPTIONAL REGULATOR RV0890C-RELATED"/>
    <property type="match status" value="1"/>
</dbReference>
<comment type="caution">
    <text evidence="2">The sequence shown here is derived from an EMBL/GenBank/DDBJ whole genome shotgun (WGS) entry which is preliminary data.</text>
</comment>
<proteinExistence type="predicted"/>
<reference evidence="2 3" key="1">
    <citation type="submission" date="2018-03" db="EMBL/GenBank/DDBJ databases">
        <title>Genomic Encyclopedia of Type Strains, Phase III (KMG-III): the genomes of soil and plant-associated and newly described type strains.</title>
        <authorList>
            <person name="Whitman W."/>
        </authorList>
    </citation>
    <scope>NUCLEOTIDE SEQUENCE [LARGE SCALE GENOMIC DNA]</scope>
    <source>
        <strain evidence="2 3">CGMCC 4.7067</strain>
    </source>
</reference>
<organism evidence="2 3">
    <name type="scientific">Glycomyces artemisiae</name>
    <dbReference type="NCBI Taxonomy" id="1076443"/>
    <lineage>
        <taxon>Bacteria</taxon>
        <taxon>Bacillati</taxon>
        <taxon>Actinomycetota</taxon>
        <taxon>Actinomycetes</taxon>
        <taxon>Glycomycetales</taxon>
        <taxon>Glycomycetaceae</taxon>
        <taxon>Glycomyces</taxon>
    </lineage>
</organism>
<name>A0A2T0USS1_9ACTN</name>
<gene>
    <name evidence="2" type="ORF">B0I28_102596</name>
</gene>
<dbReference type="InterPro" id="IPR003593">
    <property type="entry name" value="AAA+_ATPase"/>
</dbReference>
<dbReference type="Gene3D" id="1.25.40.10">
    <property type="entry name" value="Tetratricopeptide repeat domain"/>
    <property type="match status" value="1"/>
</dbReference>
<dbReference type="InterPro" id="IPR011990">
    <property type="entry name" value="TPR-like_helical_dom_sf"/>
</dbReference>
<evidence type="ECO:0000313" key="3">
    <source>
        <dbReference type="Proteomes" id="UP000238176"/>
    </source>
</evidence>
<dbReference type="SMART" id="SM00382">
    <property type="entry name" value="AAA"/>
    <property type="match status" value="1"/>
</dbReference>
<dbReference type="OrthoDB" id="3861774at2"/>
<dbReference type="SUPFAM" id="SSF48452">
    <property type="entry name" value="TPR-like"/>
    <property type="match status" value="1"/>
</dbReference>